<dbReference type="Proteomes" id="UP000251035">
    <property type="component" value="Unassembled WGS sequence"/>
</dbReference>
<dbReference type="EMBL" id="QCXM01000009">
    <property type="protein sequence ID" value="PUT46801.1"/>
    <property type="molecule type" value="Genomic_DNA"/>
</dbReference>
<dbReference type="InterPro" id="IPR014985">
    <property type="entry name" value="WbqC"/>
</dbReference>
<evidence type="ECO:0000313" key="2">
    <source>
        <dbReference type="EMBL" id="RJT47766.1"/>
    </source>
</evidence>
<protein>
    <submittedName>
        <fullName evidence="2">WbmP</fullName>
    </submittedName>
</protein>
<evidence type="ECO:0000313" key="3">
    <source>
        <dbReference type="EMBL" id="TID41733.1"/>
    </source>
</evidence>
<dbReference type="Proteomes" id="UP000306421">
    <property type="component" value="Unassembled WGS sequence"/>
</dbReference>
<dbReference type="Pfam" id="PF08889">
    <property type="entry name" value="WbqC"/>
    <property type="match status" value="1"/>
</dbReference>
<dbReference type="EMBL" id="QFGG01000008">
    <property type="protein sequence ID" value="TID41733.1"/>
    <property type="molecule type" value="Genomic_DNA"/>
</dbReference>
<organism evidence="2 5">
    <name type="scientific">Legionella taurinensis</name>
    <dbReference type="NCBI Taxonomy" id="70611"/>
    <lineage>
        <taxon>Bacteria</taxon>
        <taxon>Pseudomonadati</taxon>
        <taxon>Pseudomonadota</taxon>
        <taxon>Gammaproteobacteria</taxon>
        <taxon>Legionellales</taxon>
        <taxon>Legionellaceae</taxon>
        <taxon>Legionella</taxon>
    </lineage>
</organism>
<sequence length="229" mass="26154">MFMLVCAIHQPNFFPWNGYFDKIKRADVFIFLDEVAYPKSGSGSGSWCNRVKLLNNNQPSWYGLPIKKESGIQYIKNVTFSDKAFHIKKLKKSLFFNYKNAPYYEEVMAKIEPLLDFDTSSLAEYNINAVMGLSALLGLKTRFVRQSQLTHQEHSTALLIELLKQVKAEAYLCGNGAGGYQEDELFSQAGIELIYQNYNADKDQWLPIRHESEAGLSLLHSLFYRGLAV</sequence>
<dbReference type="EMBL" id="QZWB01000005">
    <property type="protein sequence ID" value="RJT47766.1"/>
    <property type="molecule type" value="Genomic_DNA"/>
</dbReference>
<comment type="caution">
    <text evidence="2">The sequence shown here is derived from an EMBL/GenBank/DDBJ whole genome shotgun (WGS) entry which is preliminary data.</text>
</comment>
<gene>
    <name evidence="2" type="ORF">D6J04_06430</name>
    <name evidence="1" type="ORF">DB745_09735</name>
    <name evidence="3" type="ORF">DIZ81_09730</name>
</gene>
<name>A0A3A5L4T9_9GAMM</name>
<evidence type="ECO:0000313" key="6">
    <source>
        <dbReference type="Proteomes" id="UP000306421"/>
    </source>
</evidence>
<dbReference type="AlphaFoldDB" id="A0A3A5L4T9"/>
<keyword evidence="4" id="KW-1185">Reference proteome</keyword>
<dbReference type="Proteomes" id="UP000270757">
    <property type="component" value="Unassembled WGS sequence"/>
</dbReference>
<reference evidence="2 5" key="3">
    <citation type="submission" date="2018-09" db="EMBL/GenBank/DDBJ databases">
        <title>Draft genome sequences of Legionella taurinensis isolated from water samples.</title>
        <authorList>
            <person name="Chakeri A."/>
            <person name="Allerberger F."/>
            <person name="Kundi M."/>
            <person name="Ruppitsch W."/>
            <person name="Schmid D."/>
        </authorList>
    </citation>
    <scope>NUCLEOTIDE SEQUENCE [LARGE SCALE GENOMIC DNA]</scope>
    <source>
        <strain evidence="2 5">4570-18-6</strain>
    </source>
</reference>
<dbReference type="OrthoDB" id="3611744at2"/>
<reference evidence="1 4" key="1">
    <citation type="submission" date="2018-04" db="EMBL/GenBank/DDBJ databases">
        <title>Whole genome sequence comparison of clinical and drinking water Legionella pneumophila isolates associated with the Flint Water Crisis.</title>
        <authorList>
            <person name="Garner E."/>
            <person name="Brown C."/>
            <person name="Schwake O."/>
            <person name="Coil D."/>
            <person name="Jospin G."/>
            <person name="Eisen J."/>
            <person name="Edwards M."/>
            <person name="Pruden A."/>
        </authorList>
    </citation>
    <scope>NUCLEOTIDE SEQUENCE [LARGE SCALE GENOMIC DNA]</scope>
    <source>
        <strain evidence="1 4">Genessee03</strain>
    </source>
</reference>
<evidence type="ECO:0000313" key="1">
    <source>
        <dbReference type="EMBL" id="PUT46801.1"/>
    </source>
</evidence>
<evidence type="ECO:0000313" key="5">
    <source>
        <dbReference type="Proteomes" id="UP000270757"/>
    </source>
</evidence>
<accession>A0A3A5L4T9</accession>
<proteinExistence type="predicted"/>
<reference evidence="3 6" key="2">
    <citation type="submission" date="2018-04" db="EMBL/GenBank/DDBJ databases">
        <title>Whole genome sequence comparison of clinical and drinking water Legionella pneumophila isolates.</title>
        <authorList>
            <person name="Garner E."/>
        </authorList>
    </citation>
    <scope>NUCLEOTIDE SEQUENCE [LARGE SCALE GENOMIC DNA]</scope>
    <source>
        <strain evidence="3 6">WH02</strain>
    </source>
</reference>
<evidence type="ECO:0000313" key="4">
    <source>
        <dbReference type="Proteomes" id="UP000251035"/>
    </source>
</evidence>